<protein>
    <recommendedName>
        <fullName evidence="3">Periplasmic protein</fullName>
    </recommendedName>
</protein>
<reference evidence="2" key="1">
    <citation type="submission" date="2016-10" db="EMBL/GenBank/DDBJ databases">
        <authorList>
            <person name="de Groot N.N."/>
        </authorList>
    </citation>
    <scope>NUCLEOTIDE SEQUENCE</scope>
</reference>
<keyword evidence="1" id="KW-0472">Membrane</keyword>
<dbReference type="AlphaFoldDB" id="A0A1W1CR63"/>
<dbReference type="EMBL" id="FPHH01000110">
    <property type="protein sequence ID" value="SFV68274.1"/>
    <property type="molecule type" value="Genomic_DNA"/>
</dbReference>
<keyword evidence="1" id="KW-0812">Transmembrane</keyword>
<evidence type="ECO:0008006" key="3">
    <source>
        <dbReference type="Google" id="ProtNLM"/>
    </source>
</evidence>
<accession>A0A1W1CR63</accession>
<feature type="transmembrane region" description="Helical" evidence="1">
    <location>
        <begin position="247"/>
        <end position="263"/>
    </location>
</feature>
<name>A0A1W1CR63_9ZZZZ</name>
<proteinExistence type="predicted"/>
<gene>
    <name evidence="2" type="ORF">MNB_SM-5-886</name>
</gene>
<sequence>MIRAFLLVLFFISSLYANKVIYLSYDKIPTRIIQGEIFTVTLKALSTVKDFDDISYQFSHAQGVDILDDTPIREQKGKFLYDTFHLLATSNEVKLPDVNASLIASQEYNSTFIQGQKLNVIQLNPKGNFSNIIANNLQLDDYKTTSYDNKHNIIVFVLSGENTNIDAMHFKNIYKQGKESSKNSYLTSKITYFVIIDKRAEHFSFTYFNLLKNSFEPIDIPVIVDDDSVTTQSDLKPRDQSHDIQKMYIAATIAILGFILVLIRHKGIYLLFIFLPLGYILYLSIPQQEICIKKGAKIHLLPVDNGTIFETVTKEHSLPKEGQTERYIKVKLNNDRIGWVKNEDTCSY</sequence>
<organism evidence="2">
    <name type="scientific">hydrothermal vent metagenome</name>
    <dbReference type="NCBI Taxonomy" id="652676"/>
    <lineage>
        <taxon>unclassified sequences</taxon>
        <taxon>metagenomes</taxon>
        <taxon>ecological metagenomes</taxon>
    </lineage>
</organism>
<keyword evidence="1" id="KW-1133">Transmembrane helix</keyword>
<evidence type="ECO:0000313" key="2">
    <source>
        <dbReference type="EMBL" id="SFV68274.1"/>
    </source>
</evidence>
<feature type="transmembrane region" description="Helical" evidence="1">
    <location>
        <begin position="268"/>
        <end position="285"/>
    </location>
</feature>
<evidence type="ECO:0000256" key="1">
    <source>
        <dbReference type="SAM" id="Phobius"/>
    </source>
</evidence>